<evidence type="ECO:0000259" key="4">
    <source>
        <dbReference type="Pfam" id="PF01551"/>
    </source>
</evidence>
<evidence type="ECO:0000313" key="5">
    <source>
        <dbReference type="EMBL" id="MBM9432919.1"/>
    </source>
</evidence>
<dbReference type="InterPro" id="IPR011055">
    <property type="entry name" value="Dup_hybrid_motif"/>
</dbReference>
<dbReference type="InterPro" id="IPR016047">
    <property type="entry name" value="M23ase_b-sheet_dom"/>
</dbReference>
<dbReference type="RefSeq" id="WP_187996299.1">
    <property type="nucleotide sequence ID" value="NZ_JACEXG010000002.1"/>
</dbReference>
<proteinExistence type="predicted"/>
<dbReference type="SUPFAM" id="SSF51261">
    <property type="entry name" value="Duplicated hybrid motif"/>
    <property type="match status" value="1"/>
</dbReference>
<dbReference type="Gene3D" id="2.70.70.10">
    <property type="entry name" value="Glucose Permease (Domain IIA)"/>
    <property type="match status" value="1"/>
</dbReference>
<evidence type="ECO:0000313" key="6">
    <source>
        <dbReference type="Proteomes" id="UP000705983"/>
    </source>
</evidence>
<dbReference type="InterPro" id="IPR050570">
    <property type="entry name" value="Cell_wall_metabolism_enzyme"/>
</dbReference>
<dbReference type="EMBL" id="JAFFJS010000002">
    <property type="protein sequence ID" value="MBM9432919.1"/>
    <property type="molecule type" value="Genomic_DNA"/>
</dbReference>
<dbReference type="Pfam" id="PF01551">
    <property type="entry name" value="Peptidase_M23"/>
    <property type="match status" value="1"/>
</dbReference>
<accession>A0ABS2TE30</accession>
<keyword evidence="6" id="KW-1185">Reference proteome</keyword>
<gene>
    <name evidence="5" type="ORF">JVW63_04300</name>
</gene>
<dbReference type="CDD" id="cd12797">
    <property type="entry name" value="M23_peptidase"/>
    <property type="match status" value="1"/>
</dbReference>
<feature type="compositionally biased region" description="Pro residues" evidence="2">
    <location>
        <begin position="308"/>
        <end position="321"/>
    </location>
</feature>
<dbReference type="PANTHER" id="PTHR21666:SF291">
    <property type="entry name" value="STAGE II SPORULATION PROTEIN Q"/>
    <property type="match status" value="1"/>
</dbReference>
<evidence type="ECO:0000256" key="2">
    <source>
        <dbReference type="SAM" id="MobiDB-lite"/>
    </source>
</evidence>
<feature type="coiled-coil region" evidence="1">
    <location>
        <begin position="31"/>
        <end position="121"/>
    </location>
</feature>
<dbReference type="Proteomes" id="UP000705983">
    <property type="component" value="Unassembled WGS sequence"/>
</dbReference>
<feature type="compositionally biased region" description="Basic and acidic residues" evidence="2">
    <location>
        <begin position="278"/>
        <end position="302"/>
    </location>
</feature>
<comment type="caution">
    <text evidence="5">The sequence shown here is derived from an EMBL/GenBank/DDBJ whole genome shotgun (WGS) entry which is preliminary data.</text>
</comment>
<feature type="chain" id="PRO_5046975723" evidence="3">
    <location>
        <begin position="26"/>
        <end position="466"/>
    </location>
</feature>
<dbReference type="Gene3D" id="6.10.250.3150">
    <property type="match status" value="1"/>
</dbReference>
<keyword evidence="1" id="KW-0175">Coiled coil</keyword>
<name>A0ABS2TE30_9ACTO</name>
<reference evidence="6" key="1">
    <citation type="submission" date="2021-02" db="EMBL/GenBank/DDBJ databases">
        <title>Leucobacter sp. CX169.</title>
        <authorList>
            <person name="Cheng Y."/>
        </authorList>
    </citation>
    <scope>NUCLEOTIDE SEQUENCE [LARGE SCALE GENOMIC DNA]</scope>
    <source>
        <strain evidence="6">JY899</strain>
    </source>
</reference>
<organism evidence="5 6">
    <name type="scientific">Flaviflexus equikiangi</name>
    <dbReference type="NCBI Taxonomy" id="2758573"/>
    <lineage>
        <taxon>Bacteria</taxon>
        <taxon>Bacillati</taxon>
        <taxon>Actinomycetota</taxon>
        <taxon>Actinomycetes</taxon>
        <taxon>Actinomycetales</taxon>
        <taxon>Actinomycetaceae</taxon>
        <taxon>Flaviflexus</taxon>
    </lineage>
</organism>
<feature type="region of interest" description="Disordered" evidence="2">
    <location>
        <begin position="278"/>
        <end position="331"/>
    </location>
</feature>
<feature type="domain" description="M23ase beta-sheet core" evidence="4">
    <location>
        <begin position="355"/>
        <end position="456"/>
    </location>
</feature>
<feature type="signal peptide" evidence="3">
    <location>
        <begin position="1"/>
        <end position="25"/>
    </location>
</feature>
<dbReference type="PANTHER" id="PTHR21666">
    <property type="entry name" value="PEPTIDASE-RELATED"/>
    <property type="match status" value="1"/>
</dbReference>
<sequence>MSLRVAIAAATSVFLLVLSGSAAFADDDDEKERLLEQQQTNELKLEELQSSLEGVDVDLQAAYLNLEQIRNEIPIAQNELARAQSELSAAQREQQRIAGQLDAARAELDTIEDEIRIDSELSQDTQVSLNELARSAYRGDTVGSQVDMWFTTSSTDDFLGVFAATNSIARTESALIREAQTQVAMNENRLVRQVAVEEDIADLQREADAIVADLEAKEADAQARTATLASLEEDEVQYAAELEDRRADFQASMANVEAAQESTASRIAEIDAENARRAEEAARLARDQAEADRRAQAEEEARQNVAPAPSPNAPTTAPSPPSSSGTTFVPPVPAPVYVTSPFGMRWYPITGGYWMHNGVDLRSVCGEGQVATAAGVVTATRPAAGNGTHGNQVFVNHGIINGSSYVSVYNHLGGFAVSPGQSVSQGQVIGYTGQTGQVTGCHVHFEIWKDGSVIDPMSQAGFTRRN</sequence>
<keyword evidence="3" id="KW-0732">Signal</keyword>
<protein>
    <submittedName>
        <fullName evidence="5">Peptidoglycan DD-metalloendopeptidase family protein</fullName>
    </submittedName>
</protein>
<evidence type="ECO:0000256" key="3">
    <source>
        <dbReference type="SAM" id="SignalP"/>
    </source>
</evidence>
<evidence type="ECO:0000256" key="1">
    <source>
        <dbReference type="SAM" id="Coils"/>
    </source>
</evidence>